<proteinExistence type="predicted"/>
<evidence type="ECO:0000313" key="4">
    <source>
        <dbReference type="Proteomes" id="UP000192393"/>
    </source>
</evidence>
<keyword evidence="1" id="KW-0472">Membrane</keyword>
<dbReference type="AlphaFoldDB" id="A0A1W1ZYM3"/>
<organism evidence="3 4">
    <name type="scientific">Moheibacter sediminis</name>
    <dbReference type="NCBI Taxonomy" id="1434700"/>
    <lineage>
        <taxon>Bacteria</taxon>
        <taxon>Pseudomonadati</taxon>
        <taxon>Bacteroidota</taxon>
        <taxon>Flavobacteriia</taxon>
        <taxon>Flavobacteriales</taxon>
        <taxon>Weeksellaceae</taxon>
        <taxon>Moheibacter</taxon>
    </lineage>
</organism>
<dbReference type="PROSITE" id="PS51257">
    <property type="entry name" value="PROKAR_LIPOPROTEIN"/>
    <property type="match status" value="1"/>
</dbReference>
<evidence type="ECO:0000259" key="2">
    <source>
        <dbReference type="Pfam" id="PF14257"/>
    </source>
</evidence>
<dbReference type="Proteomes" id="UP000192393">
    <property type="component" value="Unassembled WGS sequence"/>
</dbReference>
<dbReference type="EMBL" id="FWXS01000003">
    <property type="protein sequence ID" value="SMC53158.1"/>
    <property type="molecule type" value="Genomic_DNA"/>
</dbReference>
<accession>A0A1W1ZYM3</accession>
<keyword evidence="4" id="KW-1185">Reference proteome</keyword>
<gene>
    <name evidence="3" type="ORF">SAMN06296427_103315</name>
</gene>
<evidence type="ECO:0000256" key="1">
    <source>
        <dbReference type="SAM" id="Phobius"/>
    </source>
</evidence>
<dbReference type="STRING" id="1434700.SAMN06296427_103315"/>
<keyword evidence="1" id="KW-0812">Transmembrane</keyword>
<protein>
    <recommendedName>
        <fullName evidence="2">DUF4349 domain-containing protein</fullName>
    </recommendedName>
</protein>
<dbReference type="RefSeq" id="WP_084016889.1">
    <property type="nucleotide sequence ID" value="NZ_FWXS01000003.1"/>
</dbReference>
<feature type="transmembrane region" description="Helical" evidence="1">
    <location>
        <begin position="279"/>
        <end position="300"/>
    </location>
</feature>
<dbReference type="Pfam" id="PF14257">
    <property type="entry name" value="DUF4349"/>
    <property type="match status" value="1"/>
</dbReference>
<keyword evidence="1" id="KW-1133">Transmembrane helix</keyword>
<evidence type="ECO:0000313" key="3">
    <source>
        <dbReference type="EMBL" id="SMC53158.1"/>
    </source>
</evidence>
<reference evidence="3 4" key="1">
    <citation type="submission" date="2017-04" db="EMBL/GenBank/DDBJ databases">
        <authorList>
            <person name="Afonso C.L."/>
            <person name="Miller P.J."/>
            <person name="Scott M.A."/>
            <person name="Spackman E."/>
            <person name="Goraichik I."/>
            <person name="Dimitrov K.M."/>
            <person name="Suarez D.L."/>
            <person name="Swayne D.E."/>
        </authorList>
    </citation>
    <scope>NUCLEOTIDE SEQUENCE [LARGE SCALE GENOMIC DNA]</scope>
    <source>
        <strain evidence="3 4">CGMCC 1.12708</strain>
    </source>
</reference>
<name>A0A1W1ZYM3_9FLAO</name>
<sequence length="310" mass="35099">MKKSRIILPVAFLFIMFSCEQRGGYEESGYSGGEPAVESISIDSAAGNSEIPLSSTVATYQDPERKFIRTADLSMEVENVYKSTTTIEKNLAEIGGFVTQSNLTSNIISTETFAVDTDSAKEVKKYSVQNSMTVRVPQMQLGNFLNSLSSEMKFLNFRNIAAEDVSLSFIMSGLEKGRLDKTSGKLDKITDESGRISDKQNIVNDVDEKQSQINHHKISTMKMKDNVAYSSVTLFLTEKEKIAETMIINPKSYDQKYRTGFWYRAENSIQDGFYFSQTLLVGLLYLWPLWIFACLLFVGIKWYNKKMRMS</sequence>
<dbReference type="OrthoDB" id="8704559at2"/>
<feature type="domain" description="DUF4349" evidence="2">
    <location>
        <begin position="65"/>
        <end position="299"/>
    </location>
</feature>
<dbReference type="InterPro" id="IPR025645">
    <property type="entry name" value="DUF4349"/>
</dbReference>